<evidence type="ECO:0000256" key="10">
    <source>
        <dbReference type="ARBA" id="ARBA00023136"/>
    </source>
</evidence>
<comment type="subcellular location">
    <subcellularLocation>
        <location evidence="1">Cell membrane</location>
        <topology evidence="1">Multi-pass membrane protein</topology>
    </subcellularLocation>
</comment>
<dbReference type="InterPro" id="IPR024320">
    <property type="entry name" value="LPG_synthase_C"/>
</dbReference>
<dbReference type="GO" id="GO:0050071">
    <property type="term" value="F:phosphatidylglycerol lysyltransferase activity"/>
    <property type="evidence" value="ECO:0007669"/>
    <property type="project" value="UniProtKB-EC"/>
</dbReference>
<feature type="transmembrane region" description="Helical" evidence="14">
    <location>
        <begin position="95"/>
        <end position="116"/>
    </location>
</feature>
<feature type="transmembrane region" description="Helical" evidence="14">
    <location>
        <begin position="286"/>
        <end position="305"/>
    </location>
</feature>
<comment type="caution">
    <text evidence="16">The sequence shown here is derived from an EMBL/GenBank/DDBJ whole genome shotgun (WGS) entry which is preliminary data.</text>
</comment>
<keyword evidence="8 14" id="KW-1133">Transmembrane helix</keyword>
<dbReference type="GO" id="GO:0046677">
    <property type="term" value="P:response to antibiotic"/>
    <property type="evidence" value="ECO:0007669"/>
    <property type="project" value="UniProtKB-KW"/>
</dbReference>
<dbReference type="AlphaFoldDB" id="A0A0R1VMH0"/>
<feature type="transmembrane region" description="Helical" evidence="14">
    <location>
        <begin position="237"/>
        <end position="254"/>
    </location>
</feature>
<keyword evidence="7 14" id="KW-0812">Transmembrane</keyword>
<keyword evidence="17" id="KW-1185">Reference proteome</keyword>
<dbReference type="GO" id="GO:0005886">
    <property type="term" value="C:plasma membrane"/>
    <property type="evidence" value="ECO:0007669"/>
    <property type="project" value="UniProtKB-SubCell"/>
</dbReference>
<dbReference type="SUPFAM" id="SSF55729">
    <property type="entry name" value="Acyl-CoA N-acyltransferases (Nat)"/>
    <property type="match status" value="1"/>
</dbReference>
<evidence type="ECO:0000256" key="2">
    <source>
        <dbReference type="ARBA" id="ARBA00008627"/>
    </source>
</evidence>
<feature type="transmembrane region" description="Helical" evidence="14">
    <location>
        <begin position="488"/>
        <end position="507"/>
    </location>
</feature>
<dbReference type="NCBIfam" id="TIGR00374">
    <property type="entry name" value="flippase-like domain"/>
    <property type="match status" value="1"/>
</dbReference>
<evidence type="ECO:0000256" key="3">
    <source>
        <dbReference type="ARBA" id="ARBA00012014"/>
    </source>
</evidence>
<feature type="transmembrane region" description="Helical" evidence="14">
    <location>
        <begin position="358"/>
        <end position="380"/>
    </location>
</feature>
<reference evidence="16 17" key="1">
    <citation type="journal article" date="2015" name="Genome Announc.">
        <title>Expanding the biotechnology potential of lactobacilli through comparative genomics of 213 strains and associated genera.</title>
        <authorList>
            <person name="Sun Z."/>
            <person name="Harris H.M."/>
            <person name="McCann A."/>
            <person name="Guo C."/>
            <person name="Argimon S."/>
            <person name="Zhang W."/>
            <person name="Yang X."/>
            <person name="Jeffery I.B."/>
            <person name="Cooney J.C."/>
            <person name="Kagawa T.F."/>
            <person name="Liu W."/>
            <person name="Song Y."/>
            <person name="Salvetti E."/>
            <person name="Wrobel A."/>
            <person name="Rasinkangas P."/>
            <person name="Parkhill J."/>
            <person name="Rea M.C."/>
            <person name="O'Sullivan O."/>
            <person name="Ritari J."/>
            <person name="Douillard F.P."/>
            <person name="Paul Ross R."/>
            <person name="Yang R."/>
            <person name="Briner A.E."/>
            <person name="Felis G.E."/>
            <person name="de Vos W.M."/>
            <person name="Barrangou R."/>
            <person name="Klaenhammer T.R."/>
            <person name="Caufield P.W."/>
            <person name="Cui Y."/>
            <person name="Zhang H."/>
            <person name="O'Toole P.W."/>
        </authorList>
    </citation>
    <scope>NUCLEOTIDE SEQUENCE [LARGE SCALE GENOMIC DNA]</scope>
    <source>
        <strain evidence="16 17">DSM 18630</strain>
    </source>
</reference>
<evidence type="ECO:0000313" key="17">
    <source>
        <dbReference type="Proteomes" id="UP000051451"/>
    </source>
</evidence>
<evidence type="ECO:0000256" key="7">
    <source>
        <dbReference type="ARBA" id="ARBA00022692"/>
    </source>
</evidence>
<dbReference type="EC" id="2.3.2.3" evidence="3"/>
<evidence type="ECO:0000256" key="4">
    <source>
        <dbReference type="ARBA" id="ARBA00021546"/>
    </source>
</evidence>
<feature type="transmembrane region" description="Helical" evidence="14">
    <location>
        <begin position="16"/>
        <end position="35"/>
    </location>
</feature>
<sequence length="871" mass="98880">MNEIKKIVNWVEKRMLIFKLIFVLSVLIFVFFEFGRIAKQMSWTEISHDLMTTNPVSIGIMLVVGFLAVTPMLIYDVVMVSFVPGKFSWKYLLKSGWITNTFTNLLGFGGLIGATLRANFYSKKATKSQIIAALSKIAIFLLSGLSLCCWLALFAIGCGLIKTGFSQYLIWLVGGGLYFPLVLIFTLKKNHGVFRDLNTKQETLLIAGSAMEWLSVSLFFVLIGWLLGVNQKLPEVFMLYIASSILGIISLVPGGLGSFDVFMLIGLETLGVPSATTAVWLLFYRIFYYILPFTLGVIFFIHSLGSKINEYLDGLPSSIMHKAAHGILTLLLYSSGILILLDAMVPNFAFNNNILIRFYPYTLFFVSQLTSVLCGFMLFGLARGIEARIKRAYWPTIIFLILGMIDTVRYGFSWGVLTFLSLVLILVIFSRKELYRQRFVYSSEKLFLDGSFFAIIAILYAIIGAINSPHYILHHHIPAILIFPSERTWFSGFIGLLLAAGILWLTFNYLSNFGMSSIDELPNLDRAKKVIEKFGGNETSHLAYLKDKCLFFYQAEGEDQLFLMYRHKANKLIVMGEPVGNRKYLNEAVSQLLRLADLENCQLVFYEINSELTLLLHELGFDFIKMGEEGLVDITNFTLSGKKQRGQRALMNKLARNGYTFEILQPPFSAAQLKQLHNISDEWLAGQLEKGFSMGFFDEDYLQRAPIAVVQDSKETIVAFANLMPVNQEILSVDLMRYGKEIADGAMDMIFIKLFEYGQAKGYHYFNLGMAPLANVGYSKYSFLEEKAAHLLYEYGSHFYGFQGLRSYKNKYVTDWRSKYTAYRRRSSILVTMLQLTSVINRHQQIVKRPTVPLPAALSRWLNVNPADKQH</sequence>
<accession>A0A0R1VMH0</accession>
<keyword evidence="11" id="KW-0046">Antibiotic resistance</keyword>
<evidence type="ECO:0000259" key="15">
    <source>
        <dbReference type="Pfam" id="PF09924"/>
    </source>
</evidence>
<evidence type="ECO:0000256" key="14">
    <source>
        <dbReference type="SAM" id="Phobius"/>
    </source>
</evidence>
<dbReference type="NCBIfam" id="NF033480">
    <property type="entry name" value="bifunc_MprF"/>
    <property type="match status" value="1"/>
</dbReference>
<dbReference type="GO" id="GO:0055091">
    <property type="term" value="P:phospholipid homeostasis"/>
    <property type="evidence" value="ECO:0007669"/>
    <property type="project" value="TreeGrafter"/>
</dbReference>
<evidence type="ECO:0000256" key="12">
    <source>
        <dbReference type="ARBA" id="ARBA00031899"/>
    </source>
</evidence>
<dbReference type="Pfam" id="PF09924">
    <property type="entry name" value="LPG_synthase_C"/>
    <property type="match status" value="1"/>
</dbReference>
<keyword evidence="10 14" id="KW-0472">Membrane</keyword>
<feature type="transmembrane region" description="Helical" evidence="14">
    <location>
        <begin position="203"/>
        <end position="225"/>
    </location>
</feature>
<feature type="transmembrane region" description="Helical" evidence="14">
    <location>
        <begin position="56"/>
        <end position="75"/>
    </location>
</feature>
<evidence type="ECO:0000256" key="5">
    <source>
        <dbReference type="ARBA" id="ARBA00022475"/>
    </source>
</evidence>
<evidence type="ECO:0000313" key="16">
    <source>
        <dbReference type="EMBL" id="KRM06607.1"/>
    </source>
</evidence>
<keyword evidence="6" id="KW-0808">Transferase</keyword>
<feature type="transmembrane region" description="Helical" evidence="14">
    <location>
        <begin position="414"/>
        <end position="434"/>
    </location>
</feature>
<evidence type="ECO:0000256" key="6">
    <source>
        <dbReference type="ARBA" id="ARBA00022679"/>
    </source>
</evidence>
<dbReference type="RefSeq" id="WP_235804383.1">
    <property type="nucleotide sequence ID" value="NZ_AZGB01000015.1"/>
</dbReference>
<dbReference type="InterPro" id="IPR022791">
    <property type="entry name" value="L-PG_synthase/AglD"/>
</dbReference>
<comment type="similarity">
    <text evidence="2">Belongs to the LPG synthase family.</text>
</comment>
<dbReference type="InterPro" id="IPR051211">
    <property type="entry name" value="PG_lysyltransferase"/>
</dbReference>
<dbReference type="Proteomes" id="UP000051451">
    <property type="component" value="Unassembled WGS sequence"/>
</dbReference>
<comment type="catalytic activity">
    <reaction evidence="13">
        <text>L-lysyl-tRNA(Lys) + a 1,2-diacyl-sn-glycero-3-phospho-(1'-sn-glycerol) = a 1,2-diacyl-sn-glycero-3-phospho-1'-(3'-O-L-lysyl)-sn-glycerol + tRNA(Lys)</text>
        <dbReference type="Rhea" id="RHEA:10668"/>
        <dbReference type="Rhea" id="RHEA-COMP:9696"/>
        <dbReference type="Rhea" id="RHEA-COMP:9697"/>
        <dbReference type="ChEBI" id="CHEBI:64716"/>
        <dbReference type="ChEBI" id="CHEBI:75792"/>
        <dbReference type="ChEBI" id="CHEBI:78442"/>
        <dbReference type="ChEBI" id="CHEBI:78529"/>
        <dbReference type="EC" id="2.3.2.3"/>
    </reaction>
</comment>
<feature type="transmembrane region" description="Helical" evidence="14">
    <location>
        <begin position="326"/>
        <end position="346"/>
    </location>
</feature>
<evidence type="ECO:0000256" key="11">
    <source>
        <dbReference type="ARBA" id="ARBA00023251"/>
    </source>
</evidence>
<keyword evidence="5" id="KW-1003">Cell membrane</keyword>
<protein>
    <recommendedName>
        <fullName evidence="4">Phosphatidylglycerol lysyltransferase</fullName>
        <ecNumber evidence="3">2.3.2.3</ecNumber>
    </recommendedName>
    <alternativeName>
        <fullName evidence="12">Lysylphosphatidylglycerol synthase</fullName>
    </alternativeName>
</protein>
<dbReference type="InterPro" id="IPR016181">
    <property type="entry name" value="Acyl_CoA_acyltransferase"/>
</dbReference>
<dbReference type="GO" id="GO:0006629">
    <property type="term" value="P:lipid metabolic process"/>
    <property type="evidence" value="ECO:0007669"/>
    <property type="project" value="UniProtKB-KW"/>
</dbReference>
<name>A0A0R1VMH0_9LACO</name>
<feature type="transmembrane region" description="Helical" evidence="14">
    <location>
        <begin position="446"/>
        <end position="468"/>
    </location>
</feature>
<proteinExistence type="inferred from homology"/>
<feature type="transmembrane region" description="Helical" evidence="14">
    <location>
        <begin position="168"/>
        <end position="187"/>
    </location>
</feature>
<organism evidence="16 17">
    <name type="scientific">Liquorilactobacillus ghanensis DSM 18630</name>
    <dbReference type="NCBI Taxonomy" id="1423750"/>
    <lineage>
        <taxon>Bacteria</taxon>
        <taxon>Bacillati</taxon>
        <taxon>Bacillota</taxon>
        <taxon>Bacilli</taxon>
        <taxon>Lactobacillales</taxon>
        <taxon>Lactobacillaceae</taxon>
        <taxon>Liquorilactobacillus</taxon>
    </lineage>
</organism>
<dbReference type="STRING" id="1423750.FC89_GL000760"/>
<dbReference type="PATRIC" id="fig|1423750.3.peg.781"/>
<evidence type="ECO:0000256" key="13">
    <source>
        <dbReference type="ARBA" id="ARBA00047540"/>
    </source>
</evidence>
<dbReference type="PANTHER" id="PTHR34697">
    <property type="entry name" value="PHOSPHATIDYLGLYCEROL LYSYLTRANSFERASE"/>
    <property type="match status" value="1"/>
</dbReference>
<evidence type="ECO:0000256" key="9">
    <source>
        <dbReference type="ARBA" id="ARBA00023098"/>
    </source>
</evidence>
<dbReference type="PANTHER" id="PTHR34697:SF2">
    <property type="entry name" value="PHOSPHATIDYLGLYCEROL LYSYLTRANSFERASE"/>
    <property type="match status" value="1"/>
</dbReference>
<gene>
    <name evidence="16" type="ORF">FC89_GL000760</name>
</gene>
<feature type="transmembrane region" description="Helical" evidence="14">
    <location>
        <begin position="137"/>
        <end position="162"/>
    </location>
</feature>
<dbReference type="EMBL" id="AZGB01000015">
    <property type="protein sequence ID" value="KRM06607.1"/>
    <property type="molecule type" value="Genomic_DNA"/>
</dbReference>
<evidence type="ECO:0000256" key="1">
    <source>
        <dbReference type="ARBA" id="ARBA00004651"/>
    </source>
</evidence>
<evidence type="ECO:0000256" key="8">
    <source>
        <dbReference type="ARBA" id="ARBA00022989"/>
    </source>
</evidence>
<keyword evidence="9" id="KW-0443">Lipid metabolism</keyword>
<feature type="domain" description="Phosphatidylglycerol lysyltransferase C-terminal" evidence="15">
    <location>
        <begin position="530"/>
        <end position="823"/>
    </location>
</feature>
<dbReference type="GeneID" id="98318789"/>